<name>A0A809S6F0_9BACT</name>
<evidence type="ECO:0008006" key="3">
    <source>
        <dbReference type="Google" id="ProtNLM"/>
    </source>
</evidence>
<reference evidence="1" key="1">
    <citation type="journal article" name="DNA Res.">
        <title>The physiological potential of anammox bacteria as revealed by their core genome structure.</title>
        <authorList>
            <person name="Okubo T."/>
            <person name="Toyoda A."/>
            <person name="Fukuhara K."/>
            <person name="Uchiyama I."/>
            <person name="Harigaya Y."/>
            <person name="Kuroiwa M."/>
            <person name="Suzuki T."/>
            <person name="Murakami Y."/>
            <person name="Suwa Y."/>
            <person name="Takami H."/>
        </authorList>
    </citation>
    <scope>NUCLEOTIDE SEQUENCE</scope>
    <source>
        <strain evidence="1">317325-2</strain>
    </source>
</reference>
<accession>A0A809S6F0</accession>
<sequence>MKRRRGLTMVEVALASVLTGIVVSAAVGVYGFVVVRMGHAFARAEAVRQATAVAQDIEATVQSAINCELVPSGKYVYLKCTMPATVYDRQGDGTADAYDLDSVTTYRKASYSAGKRVWYVLGRLGGVLSKDSLAGIDPHKAIRSDDTIPTSGDIDMNWSRYYGSANNKFHLLSQLEFKVDSATKTVTYTITASSAAGRNRTVSGSADRETYSYTITRVVCWRNG</sequence>
<dbReference type="Proteomes" id="UP000662873">
    <property type="component" value="Chromosome"/>
</dbReference>
<organism evidence="1 2">
    <name type="scientific">Candidatus Nitrosymbiomonas proteolyticus</name>
    <dbReference type="NCBI Taxonomy" id="2608984"/>
    <lineage>
        <taxon>Bacteria</taxon>
        <taxon>Bacillati</taxon>
        <taxon>Armatimonadota</taxon>
        <taxon>Armatimonadota incertae sedis</taxon>
        <taxon>Candidatus Nitrosymbiomonas</taxon>
    </lineage>
</organism>
<dbReference type="KEGG" id="npy:NPRO_22610"/>
<protein>
    <recommendedName>
        <fullName evidence="3">Prepilin-type N-terminal cleavage/methylation domain-containing protein</fullName>
    </recommendedName>
</protein>
<dbReference type="AlphaFoldDB" id="A0A809S6F0"/>
<evidence type="ECO:0000313" key="2">
    <source>
        <dbReference type="Proteomes" id="UP000662873"/>
    </source>
</evidence>
<dbReference type="EMBL" id="AP021858">
    <property type="protein sequence ID" value="BBO24666.1"/>
    <property type="molecule type" value="Genomic_DNA"/>
</dbReference>
<gene>
    <name evidence="1" type="ORF">NPRO_22610</name>
</gene>
<evidence type="ECO:0000313" key="1">
    <source>
        <dbReference type="EMBL" id="BBO24666.1"/>
    </source>
</evidence>
<proteinExistence type="predicted"/>